<keyword evidence="3 5" id="KW-0067">ATP-binding</keyword>
<dbReference type="SMART" id="SM00382">
    <property type="entry name" value="AAA"/>
    <property type="match status" value="1"/>
</dbReference>
<dbReference type="AlphaFoldDB" id="A0A2Y9BGL2"/>
<dbReference type="PANTHER" id="PTHR24220:SF86">
    <property type="entry name" value="ABC TRANSPORTER ABCH.1"/>
    <property type="match status" value="1"/>
</dbReference>
<dbReference type="RefSeq" id="WP_109732401.1">
    <property type="nucleotide sequence ID" value="NZ_BAAACK010000029.1"/>
</dbReference>
<proteinExistence type="predicted"/>
<keyword evidence="1" id="KW-0813">Transport</keyword>
<gene>
    <name evidence="5" type="ORF">A8806_110243</name>
</gene>
<organism evidence="5 6">
    <name type="scientific">Faecalicatena orotica</name>
    <dbReference type="NCBI Taxonomy" id="1544"/>
    <lineage>
        <taxon>Bacteria</taxon>
        <taxon>Bacillati</taxon>
        <taxon>Bacillota</taxon>
        <taxon>Clostridia</taxon>
        <taxon>Lachnospirales</taxon>
        <taxon>Lachnospiraceae</taxon>
        <taxon>Faecalicatena</taxon>
    </lineage>
</organism>
<dbReference type="GO" id="GO:0005886">
    <property type="term" value="C:plasma membrane"/>
    <property type="evidence" value="ECO:0007669"/>
    <property type="project" value="TreeGrafter"/>
</dbReference>
<dbReference type="CDD" id="cd03255">
    <property type="entry name" value="ABC_MJ0796_LolCDE_FtsE"/>
    <property type="match status" value="1"/>
</dbReference>
<dbReference type="PANTHER" id="PTHR24220">
    <property type="entry name" value="IMPORT ATP-BINDING PROTEIN"/>
    <property type="match status" value="1"/>
</dbReference>
<dbReference type="EMBL" id="QGDL01000010">
    <property type="protein sequence ID" value="PWJ28059.1"/>
    <property type="molecule type" value="Genomic_DNA"/>
</dbReference>
<dbReference type="InterPro" id="IPR027417">
    <property type="entry name" value="P-loop_NTPase"/>
</dbReference>
<dbReference type="Gene3D" id="3.40.50.300">
    <property type="entry name" value="P-loop containing nucleotide triphosphate hydrolases"/>
    <property type="match status" value="1"/>
</dbReference>
<keyword evidence="6" id="KW-1185">Reference proteome</keyword>
<dbReference type="InterPro" id="IPR003439">
    <property type="entry name" value="ABC_transporter-like_ATP-bd"/>
</dbReference>
<dbReference type="Pfam" id="PF00005">
    <property type="entry name" value="ABC_tran"/>
    <property type="match status" value="1"/>
</dbReference>
<dbReference type="GO" id="GO:0022857">
    <property type="term" value="F:transmembrane transporter activity"/>
    <property type="evidence" value="ECO:0007669"/>
    <property type="project" value="TreeGrafter"/>
</dbReference>
<dbReference type="GO" id="GO:0016887">
    <property type="term" value="F:ATP hydrolysis activity"/>
    <property type="evidence" value="ECO:0007669"/>
    <property type="project" value="InterPro"/>
</dbReference>
<sequence length="224" mass="25205">MIRLNHVSKIYHMGGEDIYALREASLRVRKGEFVSIVGPSGSGKSTMMNIIGCLDNSDEGEYLLDGESITNYSEKELAKVRNRKIGFVFQNFNLIPKMTAAQNVELPLIYQKLPSHERAERVKWALEQVKLYERREHLPAELSGGQQQRVAIARALAARPSLFLADEPTGALDSKTSREIMGIFKDLHEQGNTIVIITHDENVADEAERKIRIRDGQVSEVVES</sequence>
<dbReference type="Proteomes" id="UP000245845">
    <property type="component" value="Unassembled WGS sequence"/>
</dbReference>
<dbReference type="SUPFAM" id="SSF52540">
    <property type="entry name" value="P-loop containing nucleoside triphosphate hydrolases"/>
    <property type="match status" value="1"/>
</dbReference>
<dbReference type="GO" id="GO:0098796">
    <property type="term" value="C:membrane protein complex"/>
    <property type="evidence" value="ECO:0007669"/>
    <property type="project" value="UniProtKB-ARBA"/>
</dbReference>
<evidence type="ECO:0000256" key="2">
    <source>
        <dbReference type="ARBA" id="ARBA00022741"/>
    </source>
</evidence>
<evidence type="ECO:0000313" key="6">
    <source>
        <dbReference type="Proteomes" id="UP000245845"/>
    </source>
</evidence>
<dbReference type="InterPro" id="IPR017911">
    <property type="entry name" value="MacB-like_ATP-bd"/>
</dbReference>
<evidence type="ECO:0000313" key="5">
    <source>
        <dbReference type="EMBL" id="PWJ28059.1"/>
    </source>
</evidence>
<reference evidence="5 6" key="1">
    <citation type="submission" date="2018-05" db="EMBL/GenBank/DDBJ databases">
        <title>The Hungate 1000. A catalogue of reference genomes from the rumen microbiome.</title>
        <authorList>
            <person name="Kelly W."/>
        </authorList>
    </citation>
    <scope>NUCLEOTIDE SEQUENCE [LARGE SCALE GENOMIC DNA]</scope>
    <source>
        <strain evidence="5 6">NLAE-zl-C242</strain>
    </source>
</reference>
<dbReference type="InterPro" id="IPR003593">
    <property type="entry name" value="AAA+_ATPase"/>
</dbReference>
<evidence type="ECO:0000256" key="1">
    <source>
        <dbReference type="ARBA" id="ARBA00022448"/>
    </source>
</evidence>
<feature type="domain" description="ABC transporter" evidence="4">
    <location>
        <begin position="2"/>
        <end position="224"/>
    </location>
</feature>
<dbReference type="OrthoDB" id="9802264at2"/>
<dbReference type="InterPro" id="IPR015854">
    <property type="entry name" value="ABC_transpr_LolD-like"/>
</dbReference>
<evidence type="ECO:0000259" key="4">
    <source>
        <dbReference type="PROSITE" id="PS50893"/>
    </source>
</evidence>
<dbReference type="GO" id="GO:0005524">
    <property type="term" value="F:ATP binding"/>
    <property type="evidence" value="ECO:0007669"/>
    <property type="project" value="UniProtKB-KW"/>
</dbReference>
<dbReference type="InterPro" id="IPR017871">
    <property type="entry name" value="ABC_transporter-like_CS"/>
</dbReference>
<dbReference type="PROSITE" id="PS50893">
    <property type="entry name" value="ABC_TRANSPORTER_2"/>
    <property type="match status" value="1"/>
</dbReference>
<evidence type="ECO:0000256" key="3">
    <source>
        <dbReference type="ARBA" id="ARBA00022840"/>
    </source>
</evidence>
<protein>
    <submittedName>
        <fullName evidence="5">Putative ABC transport system ATP-binding protein</fullName>
    </submittedName>
</protein>
<accession>A0A2Y9BGL2</accession>
<keyword evidence="2" id="KW-0547">Nucleotide-binding</keyword>
<comment type="caution">
    <text evidence="5">The sequence shown here is derived from an EMBL/GenBank/DDBJ whole genome shotgun (WGS) entry which is preliminary data.</text>
</comment>
<name>A0A2Y9BGL2_9FIRM</name>
<dbReference type="FunFam" id="3.40.50.300:FF:000032">
    <property type="entry name" value="Export ABC transporter ATP-binding protein"/>
    <property type="match status" value="1"/>
</dbReference>
<dbReference type="PROSITE" id="PS00211">
    <property type="entry name" value="ABC_TRANSPORTER_1"/>
    <property type="match status" value="1"/>
</dbReference>